<organism evidence="2">
    <name type="scientific">Notodromas monacha</name>
    <dbReference type="NCBI Taxonomy" id="399045"/>
    <lineage>
        <taxon>Eukaryota</taxon>
        <taxon>Metazoa</taxon>
        <taxon>Ecdysozoa</taxon>
        <taxon>Arthropoda</taxon>
        <taxon>Crustacea</taxon>
        <taxon>Oligostraca</taxon>
        <taxon>Ostracoda</taxon>
        <taxon>Podocopa</taxon>
        <taxon>Podocopida</taxon>
        <taxon>Cypridocopina</taxon>
        <taxon>Cypridoidea</taxon>
        <taxon>Cyprididae</taxon>
        <taxon>Notodromas</taxon>
    </lineage>
</organism>
<dbReference type="Proteomes" id="UP000678499">
    <property type="component" value="Unassembled WGS sequence"/>
</dbReference>
<reference evidence="2" key="1">
    <citation type="submission" date="2020-11" db="EMBL/GenBank/DDBJ databases">
        <authorList>
            <person name="Tran Van P."/>
        </authorList>
    </citation>
    <scope>NUCLEOTIDE SEQUENCE</scope>
</reference>
<dbReference type="AlphaFoldDB" id="A0A7R9BV01"/>
<dbReference type="EMBL" id="OA885468">
    <property type="protein sequence ID" value="CAD7282070.1"/>
    <property type="molecule type" value="Genomic_DNA"/>
</dbReference>
<keyword evidence="3" id="KW-1185">Reference proteome</keyword>
<proteinExistence type="predicted"/>
<protein>
    <submittedName>
        <fullName evidence="2">Uncharacterized protein</fullName>
    </submittedName>
</protein>
<feature type="region of interest" description="Disordered" evidence="1">
    <location>
        <begin position="82"/>
        <end position="156"/>
    </location>
</feature>
<feature type="compositionally biased region" description="Basic and acidic residues" evidence="1">
    <location>
        <begin position="115"/>
        <end position="124"/>
    </location>
</feature>
<accession>A0A7R9BV01</accession>
<name>A0A7R9BV01_9CRUS</name>
<sequence length="156" mass="16950">AIPVSFEASSFDVIFSTSSQYPVQFNGRLKNFARTEAFMRMVESPIRKNLLLSLFADLRLRHDSESICGKILSLHADGHGRGSGVSAVPSLPPINGSAVAGRRSIDDQQSGPHYDAMKRSRSFDARISNSGRQYQYGNPGLPAGNKQQLRQPGGAT</sequence>
<feature type="non-terminal residue" evidence="2">
    <location>
        <position position="156"/>
    </location>
</feature>
<evidence type="ECO:0000313" key="3">
    <source>
        <dbReference type="Proteomes" id="UP000678499"/>
    </source>
</evidence>
<gene>
    <name evidence="2" type="ORF">NMOB1V02_LOCUS9702</name>
</gene>
<feature type="compositionally biased region" description="Polar residues" evidence="1">
    <location>
        <begin position="127"/>
        <end position="136"/>
    </location>
</feature>
<evidence type="ECO:0000256" key="1">
    <source>
        <dbReference type="SAM" id="MobiDB-lite"/>
    </source>
</evidence>
<dbReference type="EMBL" id="CAJPEX010003431">
    <property type="protein sequence ID" value="CAG0922222.1"/>
    <property type="molecule type" value="Genomic_DNA"/>
</dbReference>
<feature type="non-terminal residue" evidence="2">
    <location>
        <position position="1"/>
    </location>
</feature>
<evidence type="ECO:0000313" key="2">
    <source>
        <dbReference type="EMBL" id="CAD7282070.1"/>
    </source>
</evidence>